<comment type="subunit">
    <text evidence="2">Homotetramer.</text>
</comment>
<dbReference type="AlphaFoldDB" id="A0AAU8K405"/>
<dbReference type="PANTHER" id="PTHR10302:SF27">
    <property type="entry name" value="SINGLE-STRANDED DNA-BINDING PROTEIN"/>
    <property type="match status" value="1"/>
</dbReference>
<dbReference type="EMBL" id="CP159872">
    <property type="protein sequence ID" value="XCM83004.1"/>
    <property type="molecule type" value="Genomic_DNA"/>
</dbReference>
<dbReference type="Gene3D" id="2.40.50.140">
    <property type="entry name" value="Nucleic acid-binding proteins"/>
    <property type="match status" value="1"/>
</dbReference>
<gene>
    <name evidence="5" type="ORF">ABWK59_30825</name>
</gene>
<feature type="compositionally biased region" description="Low complexity" evidence="4">
    <location>
        <begin position="129"/>
        <end position="146"/>
    </location>
</feature>
<dbReference type="GO" id="GO:0006260">
    <property type="term" value="P:DNA replication"/>
    <property type="evidence" value="ECO:0007669"/>
    <property type="project" value="InterPro"/>
</dbReference>
<dbReference type="GO" id="GO:0009295">
    <property type="term" value="C:nucleoid"/>
    <property type="evidence" value="ECO:0007669"/>
    <property type="project" value="TreeGrafter"/>
</dbReference>
<feature type="compositionally biased region" description="Gly residues" evidence="4">
    <location>
        <begin position="147"/>
        <end position="165"/>
    </location>
</feature>
<keyword evidence="1 2" id="KW-0238">DNA-binding</keyword>
<dbReference type="InterPro" id="IPR011344">
    <property type="entry name" value="ssDNA-bd"/>
</dbReference>
<dbReference type="CDD" id="cd04496">
    <property type="entry name" value="SSB_OBF"/>
    <property type="match status" value="1"/>
</dbReference>
<evidence type="ECO:0000256" key="4">
    <source>
        <dbReference type="SAM" id="MobiDB-lite"/>
    </source>
</evidence>
<reference evidence="5" key="1">
    <citation type="submission" date="2024-06" db="EMBL/GenBank/DDBJ databases">
        <title>The genome sequences of Kitasatospora sp. strain HUAS MG31.</title>
        <authorList>
            <person name="Mo P."/>
        </authorList>
    </citation>
    <scope>NUCLEOTIDE SEQUENCE</scope>
    <source>
        <strain evidence="5">HUAS MG31</strain>
    </source>
</reference>
<dbReference type="PANTHER" id="PTHR10302">
    <property type="entry name" value="SINGLE-STRANDED DNA-BINDING PROTEIN"/>
    <property type="match status" value="1"/>
</dbReference>
<dbReference type="PIRSF" id="PIRSF002070">
    <property type="entry name" value="SSB"/>
    <property type="match status" value="1"/>
</dbReference>
<dbReference type="InterPro" id="IPR012340">
    <property type="entry name" value="NA-bd_OB-fold"/>
</dbReference>
<dbReference type="NCBIfam" id="NF005851">
    <property type="entry name" value="PRK07772.1"/>
    <property type="match status" value="1"/>
</dbReference>
<evidence type="ECO:0000256" key="2">
    <source>
        <dbReference type="HAMAP-Rule" id="MF_00984"/>
    </source>
</evidence>
<feature type="region of interest" description="Disordered" evidence="4">
    <location>
        <begin position="117"/>
        <end position="165"/>
    </location>
</feature>
<proteinExistence type="inferred from homology"/>
<dbReference type="HAMAP" id="MF_00984">
    <property type="entry name" value="SSB"/>
    <property type="match status" value="1"/>
</dbReference>
<evidence type="ECO:0000256" key="1">
    <source>
        <dbReference type="ARBA" id="ARBA00023125"/>
    </source>
</evidence>
<sequence>MANETVITLVGNVVDEPELRFTPSGAAVAKFRVASTARKFDKTTNAWVDEEPLFLTVNVWRQQAEQVAESLSKGMRVVVVGQLRQRSYETKEGEKRTVFEVEAEEVAASLKFATAKVTRANRQQGGGQQQSRGSQDPWASQGQPAQGSGGWGSPQSQGGGQEPPF</sequence>
<dbReference type="KEGG" id="kcm:ABWK59_30825"/>
<accession>A0AAU8K405</accession>
<dbReference type="SUPFAM" id="SSF50249">
    <property type="entry name" value="Nucleic acid-binding proteins"/>
    <property type="match status" value="1"/>
</dbReference>
<dbReference type="PROSITE" id="PS50935">
    <property type="entry name" value="SSB"/>
    <property type="match status" value="1"/>
</dbReference>
<evidence type="ECO:0000313" key="5">
    <source>
        <dbReference type="EMBL" id="XCM83004.1"/>
    </source>
</evidence>
<dbReference type="Pfam" id="PF00436">
    <property type="entry name" value="SSB"/>
    <property type="match status" value="1"/>
</dbReference>
<dbReference type="NCBIfam" id="TIGR00621">
    <property type="entry name" value="ssb"/>
    <property type="match status" value="1"/>
</dbReference>
<evidence type="ECO:0000256" key="3">
    <source>
        <dbReference type="PIRNR" id="PIRNR002070"/>
    </source>
</evidence>
<dbReference type="GO" id="GO:0003697">
    <property type="term" value="F:single-stranded DNA binding"/>
    <property type="evidence" value="ECO:0007669"/>
    <property type="project" value="UniProtKB-UniRule"/>
</dbReference>
<protein>
    <recommendedName>
        <fullName evidence="2 3">Single-stranded DNA-binding protein</fullName>
        <shortName evidence="2">SSB</shortName>
    </recommendedName>
</protein>
<organism evidence="5">
    <name type="scientific">Kitasatospora camelliae</name>
    <dbReference type="NCBI Taxonomy" id="3156397"/>
    <lineage>
        <taxon>Bacteria</taxon>
        <taxon>Bacillati</taxon>
        <taxon>Actinomycetota</taxon>
        <taxon>Actinomycetes</taxon>
        <taxon>Kitasatosporales</taxon>
        <taxon>Streptomycetaceae</taxon>
        <taxon>Kitasatospora</taxon>
    </lineage>
</organism>
<dbReference type="RefSeq" id="WP_354643939.1">
    <property type="nucleotide sequence ID" value="NZ_CP159872.1"/>
</dbReference>
<dbReference type="InterPro" id="IPR000424">
    <property type="entry name" value="Primosome_PriB/ssb"/>
</dbReference>
<comment type="caution">
    <text evidence="2">Lacks conserved residue(s) required for the propagation of feature annotation.</text>
</comment>
<name>A0AAU8K405_9ACTN</name>